<comment type="caution">
    <text evidence="1">The sequence shown here is derived from an EMBL/GenBank/DDBJ whole genome shotgun (WGS) entry which is preliminary data.</text>
</comment>
<dbReference type="EMBL" id="LAZR01001501">
    <property type="protein sequence ID" value="KKN43601.1"/>
    <property type="molecule type" value="Genomic_DNA"/>
</dbReference>
<accession>A0A0F9T3G3</accession>
<gene>
    <name evidence="1" type="ORF">LCGC14_0701440</name>
</gene>
<organism evidence="1">
    <name type="scientific">marine sediment metagenome</name>
    <dbReference type="NCBI Taxonomy" id="412755"/>
    <lineage>
        <taxon>unclassified sequences</taxon>
        <taxon>metagenomes</taxon>
        <taxon>ecological metagenomes</taxon>
    </lineage>
</organism>
<evidence type="ECO:0008006" key="2">
    <source>
        <dbReference type="Google" id="ProtNLM"/>
    </source>
</evidence>
<reference evidence="1" key="1">
    <citation type="journal article" date="2015" name="Nature">
        <title>Complex archaea that bridge the gap between prokaryotes and eukaryotes.</title>
        <authorList>
            <person name="Spang A."/>
            <person name="Saw J.H."/>
            <person name="Jorgensen S.L."/>
            <person name="Zaremba-Niedzwiedzka K."/>
            <person name="Martijn J."/>
            <person name="Lind A.E."/>
            <person name="van Eijk R."/>
            <person name="Schleper C."/>
            <person name="Guy L."/>
            <person name="Ettema T.J."/>
        </authorList>
    </citation>
    <scope>NUCLEOTIDE SEQUENCE</scope>
</reference>
<dbReference type="AlphaFoldDB" id="A0A0F9T3G3"/>
<evidence type="ECO:0000313" key="1">
    <source>
        <dbReference type="EMBL" id="KKN43601.1"/>
    </source>
</evidence>
<name>A0A0F9T3G3_9ZZZZ</name>
<protein>
    <recommendedName>
        <fullName evidence="2">HD domain-containing protein</fullName>
    </recommendedName>
</protein>
<sequence>MTEGTKSYLIGCHQFFLHPLWVLMAWRLEYKSWPAWWELICILFHDIGICGRQYLSDDKAKKGHWEKGARLSAMIIWKYFKVNPLRASKVWPWLFCAGHTGESGFSRSKLFRADKRSSLVAPSWWLWWNYWIEWSGNGISVTKPPLWKKLVAENLKRETPIDSHELYIRNRGKGN</sequence>
<proteinExistence type="predicted"/>